<keyword evidence="2 3" id="KW-0378">Hydrolase</keyword>
<dbReference type="AlphaFoldDB" id="A0AAD7ISZ9"/>
<dbReference type="InterPro" id="IPR029058">
    <property type="entry name" value="AB_hydrolase_fold"/>
</dbReference>
<evidence type="ECO:0000256" key="1">
    <source>
        <dbReference type="ARBA" id="ARBA00005964"/>
    </source>
</evidence>
<dbReference type="PANTHER" id="PTHR11559">
    <property type="entry name" value="CARBOXYLESTERASE"/>
    <property type="match status" value="1"/>
</dbReference>
<feature type="domain" description="Carboxylesterase type B" evidence="4">
    <location>
        <begin position="24"/>
        <end position="513"/>
    </location>
</feature>
<dbReference type="Pfam" id="PF00135">
    <property type="entry name" value="COesterase"/>
    <property type="match status" value="1"/>
</dbReference>
<comment type="caution">
    <text evidence="5">The sequence shown here is derived from an EMBL/GenBank/DDBJ whole genome shotgun (WGS) entry which is preliminary data.</text>
</comment>
<dbReference type="EMBL" id="JARJLG010000091">
    <property type="protein sequence ID" value="KAJ7748213.1"/>
    <property type="molecule type" value="Genomic_DNA"/>
</dbReference>
<evidence type="ECO:0000259" key="4">
    <source>
        <dbReference type="Pfam" id="PF00135"/>
    </source>
</evidence>
<name>A0AAD7ISZ9_9AGAR</name>
<protein>
    <recommendedName>
        <fullName evidence="3">Carboxylic ester hydrolase</fullName>
        <ecNumber evidence="3">3.1.1.-</ecNumber>
    </recommendedName>
</protein>
<dbReference type="InterPro" id="IPR019819">
    <property type="entry name" value="Carboxylesterase_B_CS"/>
</dbReference>
<dbReference type="EC" id="3.1.1.-" evidence="3"/>
<organism evidence="5 6">
    <name type="scientific">Mycena maculata</name>
    <dbReference type="NCBI Taxonomy" id="230809"/>
    <lineage>
        <taxon>Eukaryota</taxon>
        <taxon>Fungi</taxon>
        <taxon>Dikarya</taxon>
        <taxon>Basidiomycota</taxon>
        <taxon>Agaricomycotina</taxon>
        <taxon>Agaricomycetes</taxon>
        <taxon>Agaricomycetidae</taxon>
        <taxon>Agaricales</taxon>
        <taxon>Marasmiineae</taxon>
        <taxon>Mycenaceae</taxon>
        <taxon>Mycena</taxon>
    </lineage>
</organism>
<reference evidence="5" key="1">
    <citation type="submission" date="2023-03" db="EMBL/GenBank/DDBJ databases">
        <title>Massive genome expansion in bonnet fungi (Mycena s.s.) driven by repeated elements and novel gene families across ecological guilds.</title>
        <authorList>
            <consortium name="Lawrence Berkeley National Laboratory"/>
            <person name="Harder C.B."/>
            <person name="Miyauchi S."/>
            <person name="Viragh M."/>
            <person name="Kuo A."/>
            <person name="Thoen E."/>
            <person name="Andreopoulos B."/>
            <person name="Lu D."/>
            <person name="Skrede I."/>
            <person name="Drula E."/>
            <person name="Henrissat B."/>
            <person name="Morin E."/>
            <person name="Kohler A."/>
            <person name="Barry K."/>
            <person name="LaButti K."/>
            <person name="Morin E."/>
            <person name="Salamov A."/>
            <person name="Lipzen A."/>
            <person name="Mereny Z."/>
            <person name="Hegedus B."/>
            <person name="Baldrian P."/>
            <person name="Stursova M."/>
            <person name="Weitz H."/>
            <person name="Taylor A."/>
            <person name="Grigoriev I.V."/>
            <person name="Nagy L.G."/>
            <person name="Martin F."/>
            <person name="Kauserud H."/>
        </authorList>
    </citation>
    <scope>NUCLEOTIDE SEQUENCE</scope>
    <source>
        <strain evidence="5">CBHHK188m</strain>
    </source>
</reference>
<dbReference type="InterPro" id="IPR019826">
    <property type="entry name" value="Carboxylesterase_B_AS"/>
</dbReference>
<dbReference type="PROSITE" id="PS00941">
    <property type="entry name" value="CARBOXYLESTERASE_B_2"/>
    <property type="match status" value="1"/>
</dbReference>
<dbReference type="InterPro" id="IPR050309">
    <property type="entry name" value="Type-B_Carboxylest/Lipase"/>
</dbReference>
<evidence type="ECO:0000256" key="2">
    <source>
        <dbReference type="ARBA" id="ARBA00022801"/>
    </source>
</evidence>
<dbReference type="InterPro" id="IPR002018">
    <property type="entry name" value="CarbesteraseB"/>
</dbReference>
<keyword evidence="6" id="KW-1185">Reference proteome</keyword>
<evidence type="ECO:0000256" key="3">
    <source>
        <dbReference type="RuleBase" id="RU361235"/>
    </source>
</evidence>
<dbReference type="Gene3D" id="3.40.50.1820">
    <property type="entry name" value="alpha/beta hydrolase"/>
    <property type="match status" value="1"/>
</dbReference>
<accession>A0AAD7ISZ9</accession>
<evidence type="ECO:0000313" key="5">
    <source>
        <dbReference type="EMBL" id="KAJ7748213.1"/>
    </source>
</evidence>
<dbReference type="Proteomes" id="UP001215280">
    <property type="component" value="Unassembled WGS sequence"/>
</dbReference>
<feature type="chain" id="PRO_5041775618" description="Carboxylic ester hydrolase" evidence="3">
    <location>
        <begin position="19"/>
        <end position="546"/>
    </location>
</feature>
<dbReference type="PROSITE" id="PS00122">
    <property type="entry name" value="CARBOXYLESTERASE_B_1"/>
    <property type="match status" value="1"/>
</dbReference>
<dbReference type="GO" id="GO:0016787">
    <property type="term" value="F:hydrolase activity"/>
    <property type="evidence" value="ECO:0007669"/>
    <property type="project" value="UniProtKB-KW"/>
</dbReference>
<dbReference type="SUPFAM" id="SSF53474">
    <property type="entry name" value="alpha/beta-Hydrolases"/>
    <property type="match status" value="1"/>
</dbReference>
<keyword evidence="3" id="KW-0732">Signal</keyword>
<evidence type="ECO:0000313" key="6">
    <source>
        <dbReference type="Proteomes" id="UP001215280"/>
    </source>
</evidence>
<feature type="signal peptide" evidence="3">
    <location>
        <begin position="1"/>
        <end position="18"/>
    </location>
</feature>
<sequence>MSPLLSLVILVLFPRVRSTASVAPTVVLDNGTFTGTASTSDTQSFFGIPFAQPPTGDLRLRLPVTVSPYNGTHNVTAMGPACPQQKVTVPILTGVVDTIVSELFEDFYSAEFPDAEDCLTLNIIKPATATPTSELPVVLWLFAGGFEFGTPARYDGVPIVQRSIAMGKPIIYVSINYRLAAFGFLGGKEVREAGIGNLGLQDQREALRWLQRYIPAFGGDPTKVTIWGESAGAISVSLQMLANGGDTEGLFRGAYMQSGSPVPVGPIENGQKYHDDLVEQAGCAGASDTLACLRTVPYDQLKAAQDASPFFLSYQSLVLAWLPREDGLFLTDNPQRLVQQGKVANVPFITGDCDDEGTVFSLSTLNVTTDEDFSEYIATVWAPTAPASTVAALTVSYSSDVAEGSPFGTGILNALSPQFKRLASFQGDAVFQGPRRFFQQSLSGKQNQWAYLNKRFKATPFVGSFHTSDIQNVYKDGELTDYLINFVTDLDPNGDTVPAWPRYTTEDPNLMTLYDLPGLPATNITSDTFRAGAISVLTEISLEFPI</sequence>
<proteinExistence type="inferred from homology"/>
<comment type="similarity">
    <text evidence="1 3">Belongs to the type-B carboxylesterase/lipase family.</text>
</comment>
<gene>
    <name evidence="5" type="ORF">DFH07DRAFT_830444</name>
</gene>